<reference evidence="1" key="2">
    <citation type="journal article" date="2024" name="Plant">
        <title>Genomic evolution and insights into agronomic trait innovations of Sesamum species.</title>
        <authorList>
            <person name="Miao H."/>
            <person name="Wang L."/>
            <person name="Qu L."/>
            <person name="Liu H."/>
            <person name="Sun Y."/>
            <person name="Le M."/>
            <person name="Wang Q."/>
            <person name="Wei S."/>
            <person name="Zheng Y."/>
            <person name="Lin W."/>
            <person name="Duan Y."/>
            <person name="Cao H."/>
            <person name="Xiong S."/>
            <person name="Wang X."/>
            <person name="Wei L."/>
            <person name="Li C."/>
            <person name="Ma Q."/>
            <person name="Ju M."/>
            <person name="Zhao R."/>
            <person name="Li G."/>
            <person name="Mu C."/>
            <person name="Tian Q."/>
            <person name="Mei H."/>
            <person name="Zhang T."/>
            <person name="Gao T."/>
            <person name="Zhang H."/>
        </authorList>
    </citation>
    <scope>NUCLEOTIDE SEQUENCE</scope>
    <source>
        <strain evidence="1">G02</strain>
    </source>
</reference>
<sequence>MDELEHVEEDIVVLKGRRTSMHATLKEKKQLSHDTQAKVHKVEKDIAALESTAP</sequence>
<reference evidence="1" key="1">
    <citation type="submission" date="2020-06" db="EMBL/GenBank/DDBJ databases">
        <authorList>
            <person name="Li T."/>
            <person name="Hu X."/>
            <person name="Zhang T."/>
            <person name="Song X."/>
            <person name="Zhang H."/>
            <person name="Dai N."/>
            <person name="Sheng W."/>
            <person name="Hou X."/>
            <person name="Wei L."/>
        </authorList>
    </citation>
    <scope>NUCLEOTIDE SEQUENCE</scope>
    <source>
        <strain evidence="1">G02</strain>
        <tissue evidence="1">Leaf</tissue>
    </source>
</reference>
<evidence type="ECO:0000313" key="1">
    <source>
        <dbReference type="EMBL" id="KAL0287451.1"/>
    </source>
</evidence>
<name>A0AAW2IZ74_SESRA</name>
<accession>A0AAW2IZ74</accession>
<proteinExistence type="predicted"/>
<gene>
    <name evidence="1" type="ORF">Sradi_7124700</name>
</gene>
<organism evidence="1">
    <name type="scientific">Sesamum radiatum</name>
    <name type="common">Black benniseed</name>
    <dbReference type="NCBI Taxonomy" id="300843"/>
    <lineage>
        <taxon>Eukaryota</taxon>
        <taxon>Viridiplantae</taxon>
        <taxon>Streptophyta</taxon>
        <taxon>Embryophyta</taxon>
        <taxon>Tracheophyta</taxon>
        <taxon>Spermatophyta</taxon>
        <taxon>Magnoliopsida</taxon>
        <taxon>eudicotyledons</taxon>
        <taxon>Gunneridae</taxon>
        <taxon>Pentapetalae</taxon>
        <taxon>asterids</taxon>
        <taxon>lamiids</taxon>
        <taxon>Lamiales</taxon>
        <taxon>Pedaliaceae</taxon>
        <taxon>Sesamum</taxon>
    </lineage>
</organism>
<dbReference type="AlphaFoldDB" id="A0AAW2IZ74"/>
<dbReference type="EMBL" id="JACGWJ010000872">
    <property type="protein sequence ID" value="KAL0287451.1"/>
    <property type="molecule type" value="Genomic_DNA"/>
</dbReference>
<protein>
    <submittedName>
        <fullName evidence="1">Uncharacterized protein</fullName>
    </submittedName>
</protein>
<comment type="caution">
    <text evidence="1">The sequence shown here is derived from an EMBL/GenBank/DDBJ whole genome shotgun (WGS) entry which is preliminary data.</text>
</comment>